<dbReference type="AlphaFoldDB" id="A0A1I7YD32"/>
<sequence>MFSNRTFGAPCNFHWLPICRLPICRTTAQLNWLWAMPLAPVSSRNARTCGTKQNAKREHRNHERAKKPRKTKSAKKQQTAPARSLTALTSAEESSPFLLPRTWGLEPTSESKSSRCRLLTIPSLSCLCFNSNESIITEEGKAPFSTHRMG</sequence>
<feature type="compositionally biased region" description="Polar residues" evidence="1">
    <location>
        <begin position="77"/>
        <end position="93"/>
    </location>
</feature>
<proteinExistence type="predicted"/>
<feature type="region of interest" description="Disordered" evidence="1">
    <location>
        <begin position="45"/>
        <end position="93"/>
    </location>
</feature>
<evidence type="ECO:0000313" key="3">
    <source>
        <dbReference type="WBParaSite" id="L893_g14906.t1"/>
    </source>
</evidence>
<dbReference type="WBParaSite" id="L893_g14906.t1">
    <property type="protein sequence ID" value="L893_g14906.t1"/>
    <property type="gene ID" value="L893_g14906"/>
</dbReference>
<protein>
    <submittedName>
        <fullName evidence="3">Secreted protein</fullName>
    </submittedName>
</protein>
<keyword evidence="2" id="KW-1185">Reference proteome</keyword>
<evidence type="ECO:0000313" key="2">
    <source>
        <dbReference type="Proteomes" id="UP000095287"/>
    </source>
</evidence>
<accession>A0A1I7YD32</accession>
<organism evidence="2 3">
    <name type="scientific">Steinernema glaseri</name>
    <dbReference type="NCBI Taxonomy" id="37863"/>
    <lineage>
        <taxon>Eukaryota</taxon>
        <taxon>Metazoa</taxon>
        <taxon>Ecdysozoa</taxon>
        <taxon>Nematoda</taxon>
        <taxon>Chromadorea</taxon>
        <taxon>Rhabditida</taxon>
        <taxon>Tylenchina</taxon>
        <taxon>Panagrolaimomorpha</taxon>
        <taxon>Strongyloidoidea</taxon>
        <taxon>Steinernematidae</taxon>
        <taxon>Steinernema</taxon>
    </lineage>
</organism>
<name>A0A1I7YD32_9BILA</name>
<evidence type="ECO:0000256" key="1">
    <source>
        <dbReference type="SAM" id="MobiDB-lite"/>
    </source>
</evidence>
<dbReference type="Proteomes" id="UP000095287">
    <property type="component" value="Unplaced"/>
</dbReference>
<feature type="compositionally biased region" description="Basic residues" evidence="1">
    <location>
        <begin position="57"/>
        <end position="75"/>
    </location>
</feature>
<reference evidence="3" key="1">
    <citation type="submission" date="2016-11" db="UniProtKB">
        <authorList>
            <consortium name="WormBaseParasite"/>
        </authorList>
    </citation>
    <scope>IDENTIFICATION</scope>
</reference>